<name>N6UAN2_DENPD</name>
<dbReference type="PANTHER" id="PTHR13334">
    <property type="entry name" value="MITOCHONDRIAL 28S RIBOSOMAL PROTEIN S10"/>
    <property type="match status" value="1"/>
</dbReference>
<comment type="similarity">
    <text evidence="2">Belongs to the universal ribosomal protein uS10 family.</text>
</comment>
<dbReference type="Gene3D" id="3.30.70.600">
    <property type="entry name" value="Ribosomal protein S10 domain"/>
    <property type="match status" value="1"/>
</dbReference>
<feature type="non-terminal residue" evidence="8">
    <location>
        <position position="1"/>
    </location>
</feature>
<dbReference type="InterPro" id="IPR036838">
    <property type="entry name" value="Ribosomal_uS10_dom_sf"/>
</dbReference>
<dbReference type="GO" id="GO:0005763">
    <property type="term" value="C:mitochondrial small ribosomal subunit"/>
    <property type="evidence" value="ECO:0007669"/>
    <property type="project" value="InterPro"/>
</dbReference>
<dbReference type="InterPro" id="IPR027486">
    <property type="entry name" value="Ribosomal_uS10_dom"/>
</dbReference>
<evidence type="ECO:0000256" key="2">
    <source>
        <dbReference type="ARBA" id="ARBA00007102"/>
    </source>
</evidence>
<evidence type="ECO:0000256" key="1">
    <source>
        <dbReference type="ARBA" id="ARBA00004173"/>
    </source>
</evidence>
<dbReference type="SMART" id="SM01403">
    <property type="entry name" value="Ribosomal_S10"/>
    <property type="match status" value="1"/>
</dbReference>
<evidence type="ECO:0000256" key="3">
    <source>
        <dbReference type="ARBA" id="ARBA00022980"/>
    </source>
</evidence>
<keyword evidence="4" id="KW-0496">Mitochondrion</keyword>
<dbReference type="HOGENOM" id="CLU_732085_0_0_1"/>
<organism evidence="8">
    <name type="scientific">Dendroctonus ponderosae</name>
    <name type="common">Mountain pine beetle</name>
    <dbReference type="NCBI Taxonomy" id="77166"/>
    <lineage>
        <taxon>Eukaryota</taxon>
        <taxon>Metazoa</taxon>
        <taxon>Ecdysozoa</taxon>
        <taxon>Arthropoda</taxon>
        <taxon>Hexapoda</taxon>
        <taxon>Insecta</taxon>
        <taxon>Pterygota</taxon>
        <taxon>Neoptera</taxon>
        <taxon>Endopterygota</taxon>
        <taxon>Coleoptera</taxon>
        <taxon>Polyphaga</taxon>
        <taxon>Cucujiformia</taxon>
        <taxon>Curculionidae</taxon>
        <taxon>Scolytinae</taxon>
        <taxon>Dendroctonus</taxon>
    </lineage>
</organism>
<reference evidence="8" key="1">
    <citation type="journal article" date="2013" name="Genome Biol.">
        <title>Draft genome of the mountain pine beetle, Dendroctonus ponderosae Hopkins, a major forest pest.</title>
        <authorList>
            <person name="Keeling C.I."/>
            <person name="Yuen M.M."/>
            <person name="Liao N.Y."/>
            <person name="Docking T.R."/>
            <person name="Chan S.K."/>
            <person name="Taylor G.A."/>
            <person name="Palmquist D.L."/>
            <person name="Jackman S.D."/>
            <person name="Nguyen A."/>
            <person name="Li M."/>
            <person name="Henderson H."/>
            <person name="Janes J.K."/>
            <person name="Zhao Y."/>
            <person name="Pandoh P."/>
            <person name="Moore R."/>
            <person name="Sperling F.A."/>
            <person name="Huber D.P."/>
            <person name="Birol I."/>
            <person name="Jones S.J."/>
            <person name="Bohlmann J."/>
        </authorList>
    </citation>
    <scope>NUCLEOTIDE SEQUENCE</scope>
</reference>
<dbReference type="Pfam" id="PF00338">
    <property type="entry name" value="Ribosomal_S10"/>
    <property type="match status" value="1"/>
</dbReference>
<dbReference type="OrthoDB" id="366214at2759"/>
<dbReference type="EMBL" id="KB740835">
    <property type="protein sequence ID" value="ENN78795.1"/>
    <property type="molecule type" value="Genomic_DNA"/>
</dbReference>
<gene>
    <name evidence="8" type="ORF">YQE_04751</name>
</gene>
<dbReference type="AlphaFoldDB" id="N6UAN2"/>
<dbReference type="Gene3D" id="3.15.10.30">
    <property type="entry name" value="Haemolymph juvenile hormone binding protein"/>
    <property type="match status" value="1"/>
</dbReference>
<evidence type="ECO:0000256" key="5">
    <source>
        <dbReference type="ARBA" id="ARBA00023274"/>
    </source>
</evidence>
<keyword evidence="3" id="KW-0689">Ribosomal protein</keyword>
<dbReference type="Pfam" id="PF06585">
    <property type="entry name" value="JHBP"/>
    <property type="match status" value="1"/>
</dbReference>
<dbReference type="SMART" id="SM00700">
    <property type="entry name" value="JHBP"/>
    <property type="match status" value="1"/>
</dbReference>
<evidence type="ECO:0000256" key="7">
    <source>
        <dbReference type="ARBA" id="ARBA00035544"/>
    </source>
</evidence>
<sequence length="378" mass="42583">MKGTILAVLLFTLFSNSFAINDTDVVYEFVNCTIRAMTSGIEGLVPPHNPLHIRNFNITAKILGLSYHIEITNNVLAHLVDVELRQVDVTTYTNPDALNIDYDIYWKVLNFTGDYAWSVEFLGAEIGGNGSYSIAFDHTDFTGLFNLTKPGQADKGIKTHLDDFTLNVSVKEVEVNITGAGPEWLTNEIVKDALYVVMNNIPASVGNALKENRFNEFWIGHPEKLTALNIIRQSLLRNGRRGFATLPNAAPQPDPVQEADKLIKTLELEIRSHEPAVLKSYCKFVVTTGNHFGIDTKSWSLRKPVHERYTVLKSVHIYKKHRVQYEKRTYFGFVQYSKLTGSTADTLLEYVERNLPEGVSLKATKVEVQQIPDHLKPS</sequence>
<evidence type="ECO:0000256" key="6">
    <source>
        <dbReference type="ARBA" id="ARBA00035261"/>
    </source>
</evidence>
<dbReference type="SUPFAM" id="SSF54999">
    <property type="entry name" value="Ribosomal protein S10"/>
    <property type="match status" value="1"/>
</dbReference>
<dbReference type="InterPro" id="IPR038606">
    <property type="entry name" value="To_sf"/>
</dbReference>
<protein>
    <recommendedName>
        <fullName evidence="6">Small ribosomal subunit protein uS10m</fullName>
    </recommendedName>
    <alternativeName>
        <fullName evidence="7">28S ribosomal protein S10, mitochondrial</fullName>
    </alternativeName>
</protein>
<evidence type="ECO:0000313" key="8">
    <source>
        <dbReference type="EMBL" id="ENN78795.1"/>
    </source>
</evidence>
<comment type="subcellular location">
    <subcellularLocation>
        <location evidence="1">Mitochondrion</location>
    </subcellularLocation>
</comment>
<dbReference type="InterPro" id="IPR040055">
    <property type="entry name" value="Ribosomal_uS10m"/>
</dbReference>
<keyword evidence="5" id="KW-0687">Ribonucleoprotein</keyword>
<evidence type="ECO:0000256" key="4">
    <source>
        <dbReference type="ARBA" id="ARBA00023128"/>
    </source>
</evidence>
<proteinExistence type="inferred from homology"/>
<dbReference type="InterPro" id="IPR010562">
    <property type="entry name" value="Haemolymph_juvenile_hormone-bd"/>
</dbReference>
<dbReference type="PANTHER" id="PTHR13334:SF4">
    <property type="entry name" value="SMALL RIBOSOMAL SUBUNIT PROTEIN US10M"/>
    <property type="match status" value="1"/>
</dbReference>
<accession>N6UAN2</accession>